<protein>
    <submittedName>
        <fullName evidence="1">Uncharacterized protein</fullName>
    </submittedName>
</protein>
<evidence type="ECO:0000313" key="1">
    <source>
        <dbReference type="EMBL" id="SVB97764.1"/>
    </source>
</evidence>
<dbReference type="EMBL" id="UINC01066746">
    <property type="protein sequence ID" value="SVB97764.1"/>
    <property type="molecule type" value="Genomic_DNA"/>
</dbReference>
<feature type="non-terminal residue" evidence="1">
    <location>
        <position position="446"/>
    </location>
</feature>
<gene>
    <name evidence="1" type="ORF">METZ01_LOCUS250618</name>
</gene>
<proteinExistence type="predicted"/>
<accession>A0A382IDH7</accession>
<organism evidence="1">
    <name type="scientific">marine metagenome</name>
    <dbReference type="NCBI Taxonomy" id="408172"/>
    <lineage>
        <taxon>unclassified sequences</taxon>
        <taxon>metagenomes</taxon>
        <taxon>ecological metagenomes</taxon>
    </lineage>
</organism>
<name>A0A382IDH7_9ZZZZ</name>
<feature type="non-terminal residue" evidence="1">
    <location>
        <position position="1"/>
    </location>
</feature>
<dbReference type="AlphaFoldDB" id="A0A382IDH7"/>
<sequence>IDKPIYEAVQNNDHRTHGQEGSQFIPRWATYLLGADLRTQLQGLDMGFSWVNQFRTDSLRDLNENSFKGTLPSLGQAPEWVVVRVIDQNPDDEVGVRIRDAALLLNGRRIVPQLGPYDKLNPDRATLTVTIDPDLAVIPPARRDNSNELVIEAPHVDPTPQGFYETEGLEGLLLWFKVPEFSGGLADSNAVRRVEVELDVSGDYALQLSEVFNGASSNPATYFYTAAQSEGTPDNLGNFKRVRVRYGRQTGRTLLGAHFNLDVRGWMVHSEFVRNFNFRAYPGAVRRSLDLFDEQTNAWYVNARRDWGGFSLGGEAFSIDGGYSTALNVQDDDLRSYYQFLSSPFTYPTNFHEPLLPGFVGGDRAGPTNTIDFHTVDDNDDKDQYPDSFYLRRTTDLQTGGRFIEDPDGVFPGLDADLNGRPDINENNNQIPDYYEPFLLYDVNPD</sequence>
<reference evidence="1" key="1">
    <citation type="submission" date="2018-05" db="EMBL/GenBank/DDBJ databases">
        <authorList>
            <person name="Lanie J.A."/>
            <person name="Ng W.-L."/>
            <person name="Kazmierczak K.M."/>
            <person name="Andrzejewski T.M."/>
            <person name="Davidsen T.M."/>
            <person name="Wayne K.J."/>
            <person name="Tettelin H."/>
            <person name="Glass J.I."/>
            <person name="Rusch D."/>
            <person name="Podicherti R."/>
            <person name="Tsui H.-C.T."/>
            <person name="Winkler M.E."/>
        </authorList>
    </citation>
    <scope>NUCLEOTIDE SEQUENCE</scope>
</reference>